<reference evidence="3" key="1">
    <citation type="journal article" date="2019" name="Int. J. Syst. Evol. Microbiol.">
        <title>The Global Catalogue of Microorganisms (GCM) 10K type strain sequencing project: providing services to taxonomists for standard genome sequencing and annotation.</title>
        <authorList>
            <consortium name="The Broad Institute Genomics Platform"/>
            <consortium name="The Broad Institute Genome Sequencing Center for Infectious Disease"/>
            <person name="Wu L."/>
            <person name="Ma J."/>
        </authorList>
    </citation>
    <scope>NUCLEOTIDE SEQUENCE [LARGE SCALE GENOMIC DNA]</scope>
    <source>
        <strain evidence="3">CGMCC 4.1782</strain>
    </source>
</reference>
<dbReference type="Proteomes" id="UP001597374">
    <property type="component" value="Unassembled WGS sequence"/>
</dbReference>
<accession>A0ABW5D1V0</accession>
<feature type="domain" description="Outer membrane protein beta-barrel" evidence="1">
    <location>
        <begin position="19"/>
        <end position="188"/>
    </location>
</feature>
<protein>
    <submittedName>
        <fullName evidence="2">Porin family protein</fullName>
    </submittedName>
</protein>
<dbReference type="Pfam" id="PF13568">
    <property type="entry name" value="OMP_b-brl_2"/>
    <property type="match status" value="1"/>
</dbReference>
<proteinExistence type="predicted"/>
<dbReference type="EMBL" id="JBHUIM010000004">
    <property type="protein sequence ID" value="MFD2248636.1"/>
    <property type="molecule type" value="Genomic_DNA"/>
</dbReference>
<gene>
    <name evidence="2" type="ORF">ACFSKP_20375</name>
</gene>
<comment type="caution">
    <text evidence="2">The sequence shown here is derived from an EMBL/GenBank/DDBJ whole genome shotgun (WGS) entry which is preliminary data.</text>
</comment>
<dbReference type="RefSeq" id="WP_250432160.1">
    <property type="nucleotide sequence ID" value="NZ_JALPRR010000005.1"/>
</dbReference>
<organism evidence="2 3">
    <name type="scientific">Pontibacter ruber</name>
    <dbReference type="NCBI Taxonomy" id="1343895"/>
    <lineage>
        <taxon>Bacteria</taxon>
        <taxon>Pseudomonadati</taxon>
        <taxon>Bacteroidota</taxon>
        <taxon>Cytophagia</taxon>
        <taxon>Cytophagales</taxon>
        <taxon>Hymenobacteraceae</taxon>
        <taxon>Pontibacter</taxon>
    </lineage>
</organism>
<keyword evidence="3" id="KW-1185">Reference proteome</keyword>
<evidence type="ECO:0000313" key="2">
    <source>
        <dbReference type="EMBL" id="MFD2248636.1"/>
    </source>
</evidence>
<evidence type="ECO:0000313" key="3">
    <source>
        <dbReference type="Proteomes" id="UP001597374"/>
    </source>
</evidence>
<name>A0ABW5D1V0_9BACT</name>
<dbReference type="InterPro" id="IPR025665">
    <property type="entry name" value="Beta-barrel_OMP_2"/>
</dbReference>
<sequence length="218" mass="23869">MKKTLLLFILILVPLLAAQAQFFRFGAKAGGGFARAAGDDADADYINSLAVLHAGLLLTLQYSPKIAVQAEPQYSQKGVVYDNDPISPTEAMNGDLRFDYLEVPLLFKYQKAALFVEAGPYLGYLVNVNSDVNLVNPDDPNPDDPVILGEQKFSRSDFQDLDYGYAIGGGIILDNGFFLGLRHTGGLRTFPKADLSQRNLNFLLSIGFLNPVRSPSNY</sequence>
<evidence type="ECO:0000259" key="1">
    <source>
        <dbReference type="Pfam" id="PF13568"/>
    </source>
</evidence>